<dbReference type="SMART" id="SM00448">
    <property type="entry name" value="REC"/>
    <property type="match status" value="1"/>
</dbReference>
<sequence length="615" mass="71048">MNDYLFDEFKMLNYINDPVYIHKVNPNTNIPGNFVFVNNAAVGKMGYSFDEFMNLSPTDIDDTSRIENIPKIIKKLKENKDEIFETKHITKTGEKYDVELSSKIIRLNNDPNLYIISVARDITKRKKLEYELNKFKKLADNSTSGVCFLDLNEKIVYINDYMAEIHGYTPDELLGKKWKTLHFKENYDKLDNLIQKLYETGYLESIKMPHKKKSGEALSILSNIVYIKTDLGAIMGVTSRDLSDEEKIIQNLIEAKNKAVEANKAKEIFLANINHELKTPLTGLLGTLSILKESDCTEQNKNFFEMMEKSANTLKDLVNKLLLSSEIKFSHVKKNFSWISFENIFNELKTKYSEEAKNKNLVFKAESQNLDKIVKTDVIMVEEIIENLLNNACKFTEKGFIEFSMVLKNRVLEIIVKDSGVGIDEEYLKNLFNEFSQQDLSYTKKYEGLGLGLFLTKKYINMLKGNISVETSTKGTKFVVKIPVEIKTEENKKIDFNNKKILITEDNSINLELMKEFLNDENFLIDTAADGEEAFKKYEQNKYDLLLMDIQIKKINGLEVIKKIRKKDESTPILAISGFTRPEDRFKFILAGANDFLPKPYTKEELISFIKKLIK</sequence>
<dbReference type="AlphaFoldDB" id="A0A1G6L3L5"/>
<dbReference type="InterPro" id="IPR003661">
    <property type="entry name" value="HisK_dim/P_dom"/>
</dbReference>
<dbReference type="PRINTS" id="PR00344">
    <property type="entry name" value="BCTRLSENSOR"/>
</dbReference>
<dbReference type="InterPro" id="IPR001789">
    <property type="entry name" value="Sig_transdc_resp-reg_receiver"/>
</dbReference>
<evidence type="ECO:0000313" key="11">
    <source>
        <dbReference type="EMBL" id="SDC37787.1"/>
    </source>
</evidence>
<comment type="catalytic activity">
    <reaction evidence="1">
        <text>ATP + protein L-histidine = ADP + protein N-phospho-L-histidine.</text>
        <dbReference type="EC" id="2.7.13.3"/>
    </reaction>
</comment>
<feature type="modified residue" description="4-aspartylphosphate" evidence="6">
    <location>
        <position position="549"/>
    </location>
</feature>
<dbReference type="SUPFAM" id="SSF47384">
    <property type="entry name" value="Homodimeric domain of signal transducing histidine kinase"/>
    <property type="match status" value="1"/>
</dbReference>
<dbReference type="InterPro" id="IPR036097">
    <property type="entry name" value="HisK_dim/P_sf"/>
</dbReference>
<dbReference type="InterPro" id="IPR011006">
    <property type="entry name" value="CheY-like_superfamily"/>
</dbReference>
<dbReference type="SUPFAM" id="SSF55785">
    <property type="entry name" value="PYP-like sensor domain (PAS domain)"/>
    <property type="match status" value="2"/>
</dbReference>
<dbReference type="PANTHER" id="PTHR43047">
    <property type="entry name" value="TWO-COMPONENT HISTIDINE PROTEIN KINASE"/>
    <property type="match status" value="1"/>
</dbReference>
<dbReference type="SMART" id="SM00091">
    <property type="entry name" value="PAS"/>
    <property type="match status" value="2"/>
</dbReference>
<dbReference type="NCBIfam" id="TIGR00229">
    <property type="entry name" value="sensory_box"/>
    <property type="match status" value="2"/>
</dbReference>
<reference evidence="11 12" key="1">
    <citation type="submission" date="2016-10" db="EMBL/GenBank/DDBJ databases">
        <authorList>
            <person name="de Groot N.N."/>
        </authorList>
    </citation>
    <scope>NUCLEOTIDE SEQUENCE [LARGE SCALE GENOMIC DNA]</scope>
    <source>
        <strain evidence="11 12">WG14</strain>
    </source>
</reference>
<dbReference type="Gene3D" id="3.30.565.10">
    <property type="entry name" value="Histidine kinase-like ATPase, C-terminal domain"/>
    <property type="match status" value="1"/>
</dbReference>
<feature type="domain" description="PAC" evidence="10">
    <location>
        <begin position="82"/>
        <end position="134"/>
    </location>
</feature>
<dbReference type="SUPFAM" id="SSF55874">
    <property type="entry name" value="ATPase domain of HSP90 chaperone/DNA topoisomerase II/histidine kinase"/>
    <property type="match status" value="1"/>
</dbReference>
<dbReference type="Gene3D" id="3.30.450.20">
    <property type="entry name" value="PAS domain"/>
    <property type="match status" value="2"/>
</dbReference>
<evidence type="ECO:0000313" key="12">
    <source>
        <dbReference type="Proteomes" id="UP000199322"/>
    </source>
</evidence>
<keyword evidence="3 6" id="KW-0597">Phosphoprotein</keyword>
<dbReference type="GO" id="GO:0005886">
    <property type="term" value="C:plasma membrane"/>
    <property type="evidence" value="ECO:0007669"/>
    <property type="project" value="TreeGrafter"/>
</dbReference>
<dbReference type="InterPro" id="IPR004358">
    <property type="entry name" value="Sig_transdc_His_kin-like_C"/>
</dbReference>
<dbReference type="Pfam" id="PF13426">
    <property type="entry name" value="PAS_9"/>
    <property type="match status" value="2"/>
</dbReference>
<dbReference type="RefSeq" id="WP_091403281.1">
    <property type="nucleotide sequence ID" value="NZ_FMYV01000003.1"/>
</dbReference>
<dbReference type="InterPro" id="IPR003594">
    <property type="entry name" value="HATPase_dom"/>
</dbReference>
<dbReference type="EMBL" id="FMYV01000003">
    <property type="protein sequence ID" value="SDC37787.1"/>
    <property type="molecule type" value="Genomic_DNA"/>
</dbReference>
<dbReference type="Pfam" id="PF00512">
    <property type="entry name" value="HisKA"/>
    <property type="match status" value="1"/>
</dbReference>
<dbReference type="PROSITE" id="PS50109">
    <property type="entry name" value="HIS_KIN"/>
    <property type="match status" value="1"/>
</dbReference>
<dbReference type="PROSITE" id="PS50112">
    <property type="entry name" value="PAS"/>
    <property type="match status" value="1"/>
</dbReference>
<dbReference type="SMART" id="SM00387">
    <property type="entry name" value="HATPase_c"/>
    <property type="match status" value="1"/>
</dbReference>
<keyword evidence="5" id="KW-0418">Kinase</keyword>
<dbReference type="GO" id="GO:0000155">
    <property type="term" value="F:phosphorelay sensor kinase activity"/>
    <property type="evidence" value="ECO:0007669"/>
    <property type="project" value="InterPro"/>
</dbReference>
<dbReference type="Pfam" id="PF00072">
    <property type="entry name" value="Response_reg"/>
    <property type="match status" value="1"/>
</dbReference>
<dbReference type="Gene3D" id="3.40.50.2300">
    <property type="match status" value="1"/>
</dbReference>
<evidence type="ECO:0000256" key="2">
    <source>
        <dbReference type="ARBA" id="ARBA00012438"/>
    </source>
</evidence>
<proteinExistence type="predicted"/>
<protein>
    <recommendedName>
        <fullName evidence="2">histidine kinase</fullName>
        <ecNumber evidence="2">2.7.13.3</ecNumber>
    </recommendedName>
</protein>
<evidence type="ECO:0000256" key="4">
    <source>
        <dbReference type="ARBA" id="ARBA00022679"/>
    </source>
</evidence>
<evidence type="ECO:0000259" key="7">
    <source>
        <dbReference type="PROSITE" id="PS50109"/>
    </source>
</evidence>
<dbReference type="CDD" id="cd00130">
    <property type="entry name" value="PAS"/>
    <property type="match status" value="2"/>
</dbReference>
<evidence type="ECO:0000259" key="8">
    <source>
        <dbReference type="PROSITE" id="PS50110"/>
    </source>
</evidence>
<dbReference type="PANTHER" id="PTHR43047:SF72">
    <property type="entry name" value="OSMOSENSING HISTIDINE PROTEIN KINASE SLN1"/>
    <property type="match status" value="1"/>
</dbReference>
<dbReference type="CDD" id="cd17546">
    <property type="entry name" value="REC_hyHK_CKI1_RcsC-like"/>
    <property type="match status" value="1"/>
</dbReference>
<dbReference type="InterPro" id="IPR005467">
    <property type="entry name" value="His_kinase_dom"/>
</dbReference>
<dbReference type="STRING" id="28234.SAMN04488588_0994"/>
<evidence type="ECO:0000259" key="10">
    <source>
        <dbReference type="PROSITE" id="PS50113"/>
    </source>
</evidence>
<dbReference type="InterPro" id="IPR000700">
    <property type="entry name" value="PAS-assoc_C"/>
</dbReference>
<dbReference type="EC" id="2.7.13.3" evidence="2"/>
<evidence type="ECO:0000256" key="5">
    <source>
        <dbReference type="ARBA" id="ARBA00022777"/>
    </source>
</evidence>
<feature type="domain" description="Histidine kinase" evidence="7">
    <location>
        <begin position="272"/>
        <end position="486"/>
    </location>
</feature>
<dbReference type="Gene3D" id="1.10.287.130">
    <property type="match status" value="1"/>
</dbReference>
<accession>A0A1G6L3L5</accession>
<dbReference type="PROSITE" id="PS50113">
    <property type="entry name" value="PAC"/>
    <property type="match status" value="1"/>
</dbReference>
<keyword evidence="4" id="KW-0808">Transferase</keyword>
<dbReference type="Proteomes" id="UP000199322">
    <property type="component" value="Unassembled WGS sequence"/>
</dbReference>
<dbReference type="PROSITE" id="PS50110">
    <property type="entry name" value="RESPONSE_REGULATORY"/>
    <property type="match status" value="1"/>
</dbReference>
<gene>
    <name evidence="11" type="ORF">SAMN04488588_0994</name>
</gene>
<evidence type="ECO:0000259" key="9">
    <source>
        <dbReference type="PROSITE" id="PS50112"/>
    </source>
</evidence>
<feature type="domain" description="Response regulatory" evidence="8">
    <location>
        <begin position="500"/>
        <end position="614"/>
    </location>
</feature>
<dbReference type="SUPFAM" id="SSF52172">
    <property type="entry name" value="CheY-like"/>
    <property type="match status" value="1"/>
</dbReference>
<keyword evidence="12" id="KW-1185">Reference proteome</keyword>
<name>A0A1G6L3L5_9BACT</name>
<evidence type="ECO:0000256" key="1">
    <source>
        <dbReference type="ARBA" id="ARBA00000085"/>
    </source>
</evidence>
<evidence type="ECO:0000256" key="3">
    <source>
        <dbReference type="ARBA" id="ARBA00022553"/>
    </source>
</evidence>
<dbReference type="CDD" id="cd00082">
    <property type="entry name" value="HisKA"/>
    <property type="match status" value="1"/>
</dbReference>
<dbReference type="InterPro" id="IPR036890">
    <property type="entry name" value="HATPase_C_sf"/>
</dbReference>
<dbReference type="SMART" id="SM00388">
    <property type="entry name" value="HisKA"/>
    <property type="match status" value="1"/>
</dbReference>
<dbReference type="Pfam" id="PF02518">
    <property type="entry name" value="HATPase_c"/>
    <property type="match status" value="1"/>
</dbReference>
<dbReference type="GO" id="GO:0009927">
    <property type="term" value="F:histidine phosphotransfer kinase activity"/>
    <property type="evidence" value="ECO:0007669"/>
    <property type="project" value="TreeGrafter"/>
</dbReference>
<dbReference type="InterPro" id="IPR035965">
    <property type="entry name" value="PAS-like_dom_sf"/>
</dbReference>
<dbReference type="InterPro" id="IPR000014">
    <property type="entry name" value="PAS"/>
</dbReference>
<organism evidence="11 12">
    <name type="scientific">Geotoga petraea</name>
    <dbReference type="NCBI Taxonomy" id="28234"/>
    <lineage>
        <taxon>Bacteria</taxon>
        <taxon>Thermotogati</taxon>
        <taxon>Thermotogota</taxon>
        <taxon>Thermotogae</taxon>
        <taxon>Petrotogales</taxon>
        <taxon>Petrotogaceae</taxon>
        <taxon>Geotoga</taxon>
    </lineage>
</organism>
<evidence type="ECO:0000256" key="6">
    <source>
        <dbReference type="PROSITE-ProRule" id="PRU00169"/>
    </source>
</evidence>
<feature type="domain" description="PAS" evidence="9">
    <location>
        <begin position="131"/>
        <end position="201"/>
    </location>
</feature>